<gene>
    <name evidence="9" type="ORF">UFOPK2242_00401</name>
    <name evidence="10" type="ORF">UFOPK3974_00532</name>
    <name evidence="11" type="ORF">UFOPK4071_00322</name>
</gene>
<dbReference type="EMBL" id="CAEZWM010000031">
    <property type="protein sequence ID" value="CAB4650851.1"/>
    <property type="molecule type" value="Genomic_DNA"/>
</dbReference>
<dbReference type="GO" id="GO:0016627">
    <property type="term" value="F:oxidoreductase activity, acting on the CH-CH group of donors"/>
    <property type="evidence" value="ECO:0007669"/>
    <property type="project" value="InterPro"/>
</dbReference>
<accession>A0A6J6KMJ6</accession>
<organism evidence="9">
    <name type="scientific">freshwater metagenome</name>
    <dbReference type="NCBI Taxonomy" id="449393"/>
    <lineage>
        <taxon>unclassified sequences</taxon>
        <taxon>metagenomes</taxon>
        <taxon>ecological metagenomes</taxon>
    </lineage>
</organism>
<keyword evidence="5" id="KW-0560">Oxidoreductase</keyword>
<dbReference type="Gene3D" id="1.10.540.10">
    <property type="entry name" value="Acyl-CoA dehydrogenase/oxidase, N-terminal domain"/>
    <property type="match status" value="1"/>
</dbReference>
<dbReference type="EMBL" id="CAFBPF010000023">
    <property type="protein sequence ID" value="CAB5003924.1"/>
    <property type="molecule type" value="Genomic_DNA"/>
</dbReference>
<reference evidence="9" key="1">
    <citation type="submission" date="2020-05" db="EMBL/GenBank/DDBJ databases">
        <authorList>
            <person name="Chiriac C."/>
            <person name="Salcher M."/>
            <person name="Ghai R."/>
            <person name="Kavagutti S V."/>
        </authorList>
    </citation>
    <scope>NUCLEOTIDE SEQUENCE</scope>
</reference>
<dbReference type="Pfam" id="PF02771">
    <property type="entry name" value="Acyl-CoA_dh_N"/>
    <property type="match status" value="1"/>
</dbReference>
<evidence type="ECO:0000259" key="7">
    <source>
        <dbReference type="Pfam" id="PF02770"/>
    </source>
</evidence>
<evidence type="ECO:0000256" key="5">
    <source>
        <dbReference type="ARBA" id="ARBA00023002"/>
    </source>
</evidence>
<dbReference type="InterPro" id="IPR052161">
    <property type="entry name" value="Mycobact_Acyl-CoA_DH"/>
</dbReference>
<comment type="cofactor">
    <cofactor evidence="1">
        <name>FAD</name>
        <dbReference type="ChEBI" id="CHEBI:57692"/>
    </cofactor>
</comment>
<evidence type="ECO:0000259" key="6">
    <source>
        <dbReference type="Pfam" id="PF00441"/>
    </source>
</evidence>
<sequence>MDLRYSDVDEAFRARLREWLSSELPKLPEQPPRDDWSARRGWDTDWQRRLFDAGYAGINWPKEFGGQGATPSQHLVFLEETTRARAPYVGVNFVGLLHAGPTIIAEGTEAQKTDHLSKILRGDEVWCQGFSEPQAGSDLAAVRTKAVLDGDHYVVTGQKIWCSYGQIGDYGELLVRTDPDAPKHKGITWLMLPMDLPGIEIRPLKTVLGSSEFAELFLDEVRVPVSCRIGAENDGWRVTNVTLSFERGTAFVSEMVDALRLIDDLSPYVTDPAYRRELGHLAAEMDGIWALTKRNITQAARTGVMGPGSMMIKYAYSELRQRLGELSMKVLERDVLAVDAVGEFVEERLRTLALTIAAGTSQIQKNIIGERVLGLPKEPRP</sequence>
<dbReference type="PANTHER" id="PTHR43292">
    <property type="entry name" value="ACYL-COA DEHYDROGENASE"/>
    <property type="match status" value="1"/>
</dbReference>
<dbReference type="Pfam" id="PF02770">
    <property type="entry name" value="Acyl-CoA_dh_M"/>
    <property type="match status" value="1"/>
</dbReference>
<dbReference type="InterPro" id="IPR037069">
    <property type="entry name" value="AcylCoA_DH/ox_N_sf"/>
</dbReference>
<dbReference type="GO" id="GO:0005886">
    <property type="term" value="C:plasma membrane"/>
    <property type="evidence" value="ECO:0007669"/>
    <property type="project" value="TreeGrafter"/>
</dbReference>
<dbReference type="AlphaFoldDB" id="A0A6J6KMJ6"/>
<dbReference type="Gene3D" id="1.20.140.10">
    <property type="entry name" value="Butyryl-CoA Dehydrogenase, subunit A, domain 3"/>
    <property type="match status" value="1"/>
</dbReference>
<dbReference type="InterPro" id="IPR036250">
    <property type="entry name" value="AcylCo_DH-like_C"/>
</dbReference>
<dbReference type="InterPro" id="IPR006091">
    <property type="entry name" value="Acyl-CoA_Oxase/DH_mid-dom"/>
</dbReference>
<evidence type="ECO:0000313" key="9">
    <source>
        <dbReference type="EMBL" id="CAB4650851.1"/>
    </source>
</evidence>
<feature type="domain" description="Acyl-CoA oxidase/dehydrogenase middle" evidence="7">
    <location>
        <begin position="127"/>
        <end position="221"/>
    </location>
</feature>
<dbReference type="FunFam" id="2.40.110.10:FF:000011">
    <property type="entry name" value="Acyl-CoA dehydrogenase FadE34"/>
    <property type="match status" value="1"/>
</dbReference>
<dbReference type="SUPFAM" id="SSF56645">
    <property type="entry name" value="Acyl-CoA dehydrogenase NM domain-like"/>
    <property type="match status" value="1"/>
</dbReference>
<evidence type="ECO:0000256" key="3">
    <source>
        <dbReference type="ARBA" id="ARBA00022630"/>
    </source>
</evidence>
<dbReference type="SUPFAM" id="SSF47203">
    <property type="entry name" value="Acyl-CoA dehydrogenase C-terminal domain-like"/>
    <property type="match status" value="1"/>
</dbReference>
<evidence type="ECO:0000256" key="1">
    <source>
        <dbReference type="ARBA" id="ARBA00001974"/>
    </source>
</evidence>
<evidence type="ECO:0000256" key="2">
    <source>
        <dbReference type="ARBA" id="ARBA00009347"/>
    </source>
</evidence>
<name>A0A6J6KMJ6_9ZZZZ</name>
<feature type="domain" description="Acyl-CoA dehydrogenase/oxidase N-terminal" evidence="8">
    <location>
        <begin position="9"/>
        <end position="123"/>
    </location>
</feature>
<evidence type="ECO:0000259" key="8">
    <source>
        <dbReference type="Pfam" id="PF02771"/>
    </source>
</evidence>
<dbReference type="InterPro" id="IPR046373">
    <property type="entry name" value="Acyl-CoA_Oxase/DH_mid-dom_sf"/>
</dbReference>
<dbReference type="InterPro" id="IPR009100">
    <property type="entry name" value="AcylCoA_DH/oxidase_NM_dom_sf"/>
</dbReference>
<dbReference type="Pfam" id="PF00441">
    <property type="entry name" value="Acyl-CoA_dh_1"/>
    <property type="match status" value="1"/>
</dbReference>
<keyword evidence="4" id="KW-0274">FAD</keyword>
<feature type="domain" description="Acyl-CoA dehydrogenase/oxidase C-terminal" evidence="6">
    <location>
        <begin position="233"/>
        <end position="373"/>
    </location>
</feature>
<dbReference type="GO" id="GO:0050660">
    <property type="term" value="F:flavin adenine dinucleotide binding"/>
    <property type="evidence" value="ECO:0007669"/>
    <property type="project" value="InterPro"/>
</dbReference>
<protein>
    <submittedName>
        <fullName evidence="9">Unannotated protein</fullName>
    </submittedName>
</protein>
<dbReference type="InterPro" id="IPR009075">
    <property type="entry name" value="AcylCo_DH/oxidase_C"/>
</dbReference>
<dbReference type="InterPro" id="IPR013786">
    <property type="entry name" value="AcylCoA_DH/ox_N"/>
</dbReference>
<evidence type="ECO:0000313" key="11">
    <source>
        <dbReference type="EMBL" id="CAB5003924.1"/>
    </source>
</evidence>
<dbReference type="Gene3D" id="2.40.110.10">
    <property type="entry name" value="Butyryl-CoA Dehydrogenase, subunit A, domain 2"/>
    <property type="match status" value="1"/>
</dbReference>
<evidence type="ECO:0000256" key="4">
    <source>
        <dbReference type="ARBA" id="ARBA00022827"/>
    </source>
</evidence>
<proteinExistence type="inferred from homology"/>
<evidence type="ECO:0000313" key="10">
    <source>
        <dbReference type="EMBL" id="CAB4984037.1"/>
    </source>
</evidence>
<comment type="similarity">
    <text evidence="2">Belongs to the acyl-CoA dehydrogenase family.</text>
</comment>
<dbReference type="PANTHER" id="PTHR43292:SF4">
    <property type="entry name" value="ACYL-COA DEHYDROGENASE FADE34"/>
    <property type="match status" value="1"/>
</dbReference>
<keyword evidence="3" id="KW-0285">Flavoprotein</keyword>
<dbReference type="EMBL" id="CAFBOR010000053">
    <property type="protein sequence ID" value="CAB4984037.1"/>
    <property type="molecule type" value="Genomic_DNA"/>
</dbReference>